<accession>A0A174CD89</accession>
<reference evidence="1 2" key="1">
    <citation type="submission" date="2015-09" db="EMBL/GenBank/DDBJ databases">
        <authorList>
            <consortium name="Pathogen Informatics"/>
        </authorList>
    </citation>
    <scope>NUCLEOTIDE SEQUENCE [LARGE SCALE GENOMIC DNA]</scope>
    <source>
        <strain evidence="1 2">2789STDY5608838</strain>
    </source>
</reference>
<gene>
    <name evidence="1" type="ORF">ERS852395_02099</name>
</gene>
<evidence type="ECO:0000313" key="1">
    <source>
        <dbReference type="EMBL" id="CUO10787.1"/>
    </source>
</evidence>
<evidence type="ECO:0000313" key="2">
    <source>
        <dbReference type="Proteomes" id="UP000095447"/>
    </source>
</evidence>
<sequence length="76" mass="8525">MKRQYITAREISEIMGTSQGQAYKFIRQMNQELKEQGFLIVAGKVPIAYFKTKCFGVEFEEGEARQQDTAGTGAAV</sequence>
<dbReference type="EMBL" id="CYZA01000010">
    <property type="protein sequence ID" value="CUO10787.1"/>
    <property type="molecule type" value="Genomic_DNA"/>
</dbReference>
<dbReference type="RefSeq" id="WP_055053586.1">
    <property type="nucleotide sequence ID" value="NZ_CYZA01000010.1"/>
</dbReference>
<organism evidence="1 2">
    <name type="scientific">Blautia obeum</name>
    <dbReference type="NCBI Taxonomy" id="40520"/>
    <lineage>
        <taxon>Bacteria</taxon>
        <taxon>Bacillati</taxon>
        <taxon>Bacillota</taxon>
        <taxon>Clostridia</taxon>
        <taxon>Lachnospirales</taxon>
        <taxon>Lachnospiraceae</taxon>
        <taxon>Blautia</taxon>
    </lineage>
</organism>
<evidence type="ECO:0008006" key="3">
    <source>
        <dbReference type="Google" id="ProtNLM"/>
    </source>
</evidence>
<proteinExistence type="predicted"/>
<dbReference type="AlphaFoldDB" id="A0A174CD89"/>
<protein>
    <recommendedName>
        <fullName evidence="3">ICEBs1 excisionase</fullName>
    </recommendedName>
</protein>
<name>A0A174CD89_9FIRM</name>
<dbReference type="Proteomes" id="UP000095447">
    <property type="component" value="Unassembled WGS sequence"/>
</dbReference>